<sequence>MLIEATGRSRKRKAVRQQLPPAFLFDFPHILWQNEEVKLANILNNNHEKLLSHNARQAKYLR</sequence>
<evidence type="ECO:0000313" key="1">
    <source>
        <dbReference type="EMBL" id="PIZ69493.1"/>
    </source>
</evidence>
<dbReference type="Proteomes" id="UP000231688">
    <property type="component" value="Unassembled WGS sequence"/>
</dbReference>
<name>A0A2M7UE45_9BACT</name>
<dbReference type="AlphaFoldDB" id="A0A2M7UE45"/>
<evidence type="ECO:0000313" key="2">
    <source>
        <dbReference type="Proteomes" id="UP000231688"/>
    </source>
</evidence>
<comment type="caution">
    <text evidence="1">The sequence shown here is derived from an EMBL/GenBank/DDBJ whole genome shotgun (WGS) entry which is preliminary data.</text>
</comment>
<dbReference type="EMBL" id="PFOH01000036">
    <property type="protein sequence ID" value="PIZ69493.1"/>
    <property type="molecule type" value="Genomic_DNA"/>
</dbReference>
<proteinExistence type="predicted"/>
<gene>
    <name evidence="1" type="ORF">COY10_01425</name>
</gene>
<reference evidence="2" key="1">
    <citation type="submission" date="2017-09" db="EMBL/GenBank/DDBJ databases">
        <title>Depth-based differentiation of microbial function through sediment-hosted aquifers and enrichment of novel symbionts in the deep terrestrial subsurface.</title>
        <authorList>
            <person name="Probst A.J."/>
            <person name="Ladd B."/>
            <person name="Jarett J.K."/>
            <person name="Geller-Mcgrath D.E."/>
            <person name="Sieber C.M.K."/>
            <person name="Emerson J.B."/>
            <person name="Anantharaman K."/>
            <person name="Thomas B.C."/>
            <person name="Malmstrom R."/>
            <person name="Stieglmeier M."/>
            <person name="Klingl A."/>
            <person name="Woyke T."/>
            <person name="Ryan C.M."/>
            <person name="Banfield J.F."/>
        </authorList>
    </citation>
    <scope>NUCLEOTIDE SEQUENCE [LARGE SCALE GENOMIC DNA]</scope>
</reference>
<protein>
    <submittedName>
        <fullName evidence="1">Uncharacterized protein</fullName>
    </submittedName>
</protein>
<organism evidence="1 2">
    <name type="scientific">Candidatus Portnoybacteria bacterium CG_4_10_14_0_2_um_filter_43_36</name>
    <dbReference type="NCBI Taxonomy" id="1974798"/>
    <lineage>
        <taxon>Bacteria</taxon>
        <taxon>Candidatus Portnoyibacteriota</taxon>
    </lineage>
</organism>
<accession>A0A2M7UE45</accession>